<dbReference type="InterPro" id="IPR003664">
    <property type="entry name" value="FA_synthesis"/>
</dbReference>
<dbReference type="SUPFAM" id="SSF53659">
    <property type="entry name" value="Isocitrate/Isopropylmalate dehydrogenase-like"/>
    <property type="match status" value="1"/>
</dbReference>
<dbReference type="GO" id="GO:0008654">
    <property type="term" value="P:phospholipid biosynthetic process"/>
    <property type="evidence" value="ECO:0007669"/>
    <property type="project" value="UniProtKB-KW"/>
</dbReference>
<proteinExistence type="inferred from homology"/>
<dbReference type="EMBL" id="MTEJ01000476">
    <property type="protein sequence ID" value="OQX02559.1"/>
    <property type="molecule type" value="Genomic_DNA"/>
</dbReference>
<dbReference type="PANTHER" id="PTHR30100">
    <property type="entry name" value="FATTY ACID/PHOSPHOLIPID SYNTHESIS PROTEIN PLSX"/>
    <property type="match status" value="1"/>
</dbReference>
<evidence type="ECO:0000256" key="8">
    <source>
        <dbReference type="ARBA" id="ARBA00024069"/>
    </source>
</evidence>
<evidence type="ECO:0000313" key="12">
    <source>
        <dbReference type="Proteomes" id="UP000192491"/>
    </source>
</evidence>
<sequence>MAEQYRIALDAMGGDHGLSVVVPAALEALKQYDDIALILVGDETQIQSLLAQHPAVAGNRLRIHHASQVVQMDEAPAVALKNKKDSSMRVAINLVKANEADAAVSAGNTGALMATARFVLKTLPGIDRPAICTILPSIKGHTHMLDLGANVDSEAEHLYQFALMGSELTKAIDDNPNPRVGLLNIGQEAIKGNEQVKAANALLQGSPLNYIGYVEGDDIYLGDVDVVVCDGFVGNVALKTSEGLAKMVSSHLKQEFTANLFRRFAALVALPVLKSFRRKFDPRRYNGASFLGLQGIVVKSHGGADSIAYANAIGMARTEIIKQVPQRIHKQLEHLHAQRIKA</sequence>
<comment type="catalytic activity">
    <reaction evidence="1 10">
        <text>a fatty acyl-[ACP] + phosphate = an acyl phosphate + holo-[ACP]</text>
        <dbReference type="Rhea" id="RHEA:42292"/>
        <dbReference type="Rhea" id="RHEA-COMP:9685"/>
        <dbReference type="Rhea" id="RHEA-COMP:14125"/>
        <dbReference type="ChEBI" id="CHEBI:43474"/>
        <dbReference type="ChEBI" id="CHEBI:59918"/>
        <dbReference type="ChEBI" id="CHEBI:64479"/>
        <dbReference type="ChEBI" id="CHEBI:138651"/>
        <dbReference type="EC" id="2.3.1.274"/>
    </reaction>
</comment>
<comment type="similarity">
    <text evidence="10">Belongs to the PlsX family.</text>
</comment>
<evidence type="ECO:0000256" key="4">
    <source>
        <dbReference type="ARBA" id="ARBA00022679"/>
    </source>
</evidence>
<dbReference type="GO" id="GO:0005737">
    <property type="term" value="C:cytoplasm"/>
    <property type="evidence" value="ECO:0007669"/>
    <property type="project" value="UniProtKB-SubCell"/>
</dbReference>
<dbReference type="Proteomes" id="UP000192491">
    <property type="component" value="Unassembled WGS sequence"/>
</dbReference>
<evidence type="ECO:0000256" key="6">
    <source>
        <dbReference type="ARBA" id="ARBA00023209"/>
    </source>
</evidence>
<comment type="function">
    <text evidence="10">Catalyzes the reversible formation of acyl-phosphate (acyl-PO(4)) from acyl-[acyl-carrier-protein] (acyl-ACP). This enzyme utilizes acyl-ACP as fatty acyl donor, but not acyl-CoA.</text>
</comment>
<evidence type="ECO:0000256" key="1">
    <source>
        <dbReference type="ARBA" id="ARBA00001232"/>
    </source>
</evidence>
<reference evidence="11 12" key="1">
    <citation type="submission" date="2017-01" db="EMBL/GenBank/DDBJ databases">
        <title>Novel large sulfur bacteria in the metagenomes of groundwater-fed chemosynthetic microbial mats in the Lake Huron basin.</title>
        <authorList>
            <person name="Sharrar A.M."/>
            <person name="Flood B.E."/>
            <person name="Bailey J.V."/>
            <person name="Jones D.S."/>
            <person name="Biddanda B."/>
            <person name="Ruberg S.A."/>
            <person name="Marcus D.N."/>
            <person name="Dick G.J."/>
        </authorList>
    </citation>
    <scope>NUCLEOTIDE SEQUENCE [LARGE SCALE GENOMIC DNA]</scope>
    <source>
        <strain evidence="11">A8</strain>
    </source>
</reference>
<dbReference type="AlphaFoldDB" id="A0A1Y1QCZ3"/>
<dbReference type="HAMAP" id="MF_00019">
    <property type="entry name" value="PlsX"/>
    <property type="match status" value="1"/>
</dbReference>
<comment type="caution">
    <text evidence="11">The sequence shown here is derived from an EMBL/GenBank/DDBJ whole genome shotgun (WGS) entry which is preliminary data.</text>
</comment>
<keyword evidence="11" id="KW-0012">Acyltransferase</keyword>
<accession>A0A1Y1QCZ3</accession>
<protein>
    <recommendedName>
        <fullName evidence="8 10">Phosphate acyltransferase</fullName>
        <ecNumber evidence="8 10">2.3.1.274</ecNumber>
    </recommendedName>
    <alternativeName>
        <fullName evidence="10">Acyl-ACP phosphotransacylase</fullName>
    </alternativeName>
    <alternativeName>
        <fullName evidence="10">Acyl-[acyl-carrier-protein]--phosphate acyltransferase</fullName>
    </alternativeName>
    <alternativeName>
        <fullName evidence="10">Phosphate-acyl-ACP acyltransferase</fullName>
    </alternativeName>
</protein>
<comment type="subunit">
    <text evidence="9 10">Homodimer. Probably interacts with PlsY.</text>
</comment>
<dbReference type="NCBIfam" id="TIGR00182">
    <property type="entry name" value="plsX"/>
    <property type="match status" value="1"/>
</dbReference>
<dbReference type="PANTHER" id="PTHR30100:SF1">
    <property type="entry name" value="PHOSPHATE ACYLTRANSFERASE"/>
    <property type="match status" value="1"/>
</dbReference>
<dbReference type="EC" id="2.3.1.274" evidence="8 10"/>
<comment type="subcellular location">
    <subcellularLocation>
        <location evidence="10">Cytoplasm</location>
    </subcellularLocation>
    <text evidence="10">Associated with the membrane possibly through PlsY.</text>
</comment>
<dbReference type="PIRSF" id="PIRSF002465">
    <property type="entry name" value="Phsphlp_syn_PlsX"/>
    <property type="match status" value="1"/>
</dbReference>
<evidence type="ECO:0000256" key="5">
    <source>
        <dbReference type="ARBA" id="ARBA00023098"/>
    </source>
</evidence>
<keyword evidence="6 10" id="KW-0594">Phospholipid biosynthesis</keyword>
<evidence type="ECO:0000256" key="10">
    <source>
        <dbReference type="HAMAP-Rule" id="MF_00019"/>
    </source>
</evidence>
<organism evidence="11 12">
    <name type="scientific">Thiothrix lacustris</name>
    <dbReference type="NCBI Taxonomy" id="525917"/>
    <lineage>
        <taxon>Bacteria</taxon>
        <taxon>Pseudomonadati</taxon>
        <taxon>Pseudomonadota</taxon>
        <taxon>Gammaproteobacteria</taxon>
        <taxon>Thiotrichales</taxon>
        <taxon>Thiotrichaceae</taxon>
        <taxon>Thiothrix</taxon>
    </lineage>
</organism>
<keyword evidence="5 10" id="KW-0443">Lipid metabolism</keyword>
<keyword evidence="2 10" id="KW-0963">Cytoplasm</keyword>
<dbReference type="Gene3D" id="3.40.718.10">
    <property type="entry name" value="Isopropylmalate Dehydrogenase"/>
    <property type="match status" value="1"/>
</dbReference>
<keyword evidence="3 10" id="KW-0444">Lipid biosynthesis</keyword>
<evidence type="ECO:0000256" key="7">
    <source>
        <dbReference type="ARBA" id="ARBA00023264"/>
    </source>
</evidence>
<comment type="pathway">
    <text evidence="10">Lipid metabolism; phospholipid metabolism.</text>
</comment>
<dbReference type="Pfam" id="PF02504">
    <property type="entry name" value="FA_synthesis"/>
    <property type="match status" value="1"/>
</dbReference>
<keyword evidence="7 10" id="KW-1208">Phospholipid metabolism</keyword>
<dbReference type="GO" id="GO:0006633">
    <property type="term" value="P:fatty acid biosynthetic process"/>
    <property type="evidence" value="ECO:0007669"/>
    <property type="project" value="UniProtKB-UniRule"/>
</dbReference>
<evidence type="ECO:0000256" key="9">
    <source>
        <dbReference type="ARBA" id="ARBA00046608"/>
    </source>
</evidence>
<name>A0A1Y1QCZ3_9GAMM</name>
<dbReference type="InterPro" id="IPR012281">
    <property type="entry name" value="Phospholipid_synth_PlsX-like"/>
</dbReference>
<dbReference type="UniPathway" id="UPA00085"/>
<keyword evidence="4 10" id="KW-0808">Transferase</keyword>
<evidence type="ECO:0000313" key="11">
    <source>
        <dbReference type="EMBL" id="OQX02559.1"/>
    </source>
</evidence>
<dbReference type="GO" id="GO:0043811">
    <property type="term" value="F:phosphate:acyl-[acyl carrier protein] acyltransferase activity"/>
    <property type="evidence" value="ECO:0007669"/>
    <property type="project" value="UniProtKB-UniRule"/>
</dbReference>
<evidence type="ECO:0000256" key="3">
    <source>
        <dbReference type="ARBA" id="ARBA00022516"/>
    </source>
</evidence>
<gene>
    <name evidence="10" type="primary">plsX</name>
    <name evidence="11" type="ORF">BWK73_42290</name>
</gene>
<evidence type="ECO:0000256" key="2">
    <source>
        <dbReference type="ARBA" id="ARBA00022490"/>
    </source>
</evidence>